<evidence type="ECO:0000313" key="2">
    <source>
        <dbReference type="EMBL" id="TVT25896.1"/>
    </source>
</evidence>
<sequence length="197" mass="21249">MDVASARELSRRCLAHALPRRWAHVRATARVAARIGPRLLAADEQDLLVTAAILHDIGYAGPLVVSGFHPLDGARFLRHLGAPMRLCALVANHSDARSVAGLRGLTDQLAHFPDETTNLRDALWYCDMSVDATGQPATFEQRIADIRARHAPDSFVVRALDAGGLEARAAAFQRVRLLLAVRVVCPVSVGANGLGRL</sequence>
<dbReference type="Gene3D" id="1.10.3210.10">
    <property type="entry name" value="Hypothetical protein af1432"/>
    <property type="match status" value="1"/>
</dbReference>
<proteinExistence type="predicted"/>
<dbReference type="SUPFAM" id="SSF109604">
    <property type="entry name" value="HD-domain/PDEase-like"/>
    <property type="match status" value="1"/>
</dbReference>
<protein>
    <submittedName>
        <fullName evidence="2">HD domain-containing protein</fullName>
    </submittedName>
</protein>
<dbReference type="EMBL" id="VJZA01000001">
    <property type="protein sequence ID" value="TVT25896.1"/>
    <property type="molecule type" value="Genomic_DNA"/>
</dbReference>
<name>A0A558ANR8_9PSEU</name>
<dbReference type="Pfam" id="PF01966">
    <property type="entry name" value="HD"/>
    <property type="match status" value="1"/>
</dbReference>
<accession>A0A558ANR8</accession>
<feature type="domain" description="HD/PDEase" evidence="1">
    <location>
        <begin position="17"/>
        <end position="106"/>
    </location>
</feature>
<evidence type="ECO:0000313" key="3">
    <source>
        <dbReference type="Proteomes" id="UP000318578"/>
    </source>
</evidence>
<dbReference type="AlphaFoldDB" id="A0A558ANR8"/>
<dbReference type="SMART" id="SM00471">
    <property type="entry name" value="HDc"/>
    <property type="match status" value="1"/>
</dbReference>
<dbReference type="OrthoDB" id="2989229at2"/>
<dbReference type="InterPro" id="IPR006674">
    <property type="entry name" value="HD_domain"/>
</dbReference>
<evidence type="ECO:0000259" key="1">
    <source>
        <dbReference type="SMART" id="SM00471"/>
    </source>
</evidence>
<dbReference type="InterPro" id="IPR003607">
    <property type="entry name" value="HD/PDEase_dom"/>
</dbReference>
<comment type="caution">
    <text evidence="2">The sequence shown here is derived from an EMBL/GenBank/DDBJ whole genome shotgun (WGS) entry which is preliminary data.</text>
</comment>
<reference evidence="2 3" key="1">
    <citation type="submission" date="2019-07" db="EMBL/GenBank/DDBJ databases">
        <title>New species of Amycolatopsis and Streptomyces.</title>
        <authorList>
            <person name="Duangmal K."/>
            <person name="Teo W.F.A."/>
            <person name="Lipun K."/>
        </authorList>
    </citation>
    <scope>NUCLEOTIDE SEQUENCE [LARGE SCALE GENOMIC DNA]</scope>
    <source>
        <strain evidence="2 3">JCM 30562</strain>
    </source>
</reference>
<keyword evidence="3" id="KW-1185">Reference proteome</keyword>
<dbReference type="CDD" id="cd00077">
    <property type="entry name" value="HDc"/>
    <property type="match status" value="1"/>
</dbReference>
<organism evidence="2 3">
    <name type="scientific">Amycolatopsis acidiphila</name>
    <dbReference type="NCBI Taxonomy" id="715473"/>
    <lineage>
        <taxon>Bacteria</taxon>
        <taxon>Bacillati</taxon>
        <taxon>Actinomycetota</taxon>
        <taxon>Actinomycetes</taxon>
        <taxon>Pseudonocardiales</taxon>
        <taxon>Pseudonocardiaceae</taxon>
        <taxon>Amycolatopsis</taxon>
    </lineage>
</organism>
<gene>
    <name evidence="2" type="ORF">FNH06_00175</name>
</gene>
<dbReference type="Proteomes" id="UP000318578">
    <property type="component" value="Unassembled WGS sequence"/>
</dbReference>